<evidence type="ECO:0000256" key="1">
    <source>
        <dbReference type="SAM" id="MobiDB-lite"/>
    </source>
</evidence>
<comment type="caution">
    <text evidence="3">The sequence shown here is derived from an EMBL/GenBank/DDBJ whole genome shotgun (WGS) entry which is preliminary data.</text>
</comment>
<dbReference type="AlphaFoldDB" id="A0A9P0ZTG7"/>
<accession>A0A9P0ZTG7</accession>
<dbReference type="PANTHER" id="PTHR31182:SF23">
    <property type="entry name" value="SPLICING FACTOR 3A SUBUNIT"/>
    <property type="match status" value="1"/>
</dbReference>
<feature type="domain" description="C2 NT-type" evidence="2">
    <location>
        <begin position="9"/>
        <end position="178"/>
    </location>
</feature>
<sequence length="717" mass="81146">MVGMMKKWRPWPPLSSKKFEAKIVVHCVKGPRISLESAEKLAVEINWKGSAKINPLSSLKRRSVRRNLTKEESLRERDDGDDDGVAVRWDEEFLCVCNFSGHKGSGFLPWEVAFTLFNGLSMGLSAKMPAIATASLNLAEYVSFAKEKDIKITIPLEVSSPQCISNRPVLCLSLNLMELKNNNETVQKAITSPTRGEILLDGKNPAASPLRAGLEKVKFFTGLSPRDHKKVGHEEEGSPVRSESTEYNYPFDMDSFGDSEEGGESEEGIRVDNNFNYEALAYANHVGGSYYSNTSGSEDEDWIYFSNRESDTTIRRSVVDESLGRGSKRRILPWGKRRLSFRSGKSKGEPLLKKHYGEEGGDDIDFDRRQLSSSDESSSPTHRNTEKDSNENQSPISEFGDDNFAVGSWELKEIISRDGQMKLKTEVFFASIDQRDEQAAGESACAALVAVIADWFHSNSKDMPVKSQLDTLIREGSLEWRKMCEEESYRERFPDKHFDLETVLQAEVRRLSIFPEKSFVGFFHPEGMEDEGFDFLKGAMSFDSIWDEVEKGGAEDSLVYIVSWNDHFFVLKVEKDAYYIIDTLGERLYEGCNKAFILKFDRDTTISRLTELPVDKAVDSEKREEGRKQETVVCTGNEACKEYIKSFLAAIPIRELQVDVKKGLMASTLLHQRLQIEFHYTKSFDRLMVLPSVEELTANHNHNANNNPSEAQPVLEE</sequence>
<proteinExistence type="predicted"/>
<reference evidence="3" key="1">
    <citation type="submission" date="2022-07" db="EMBL/GenBank/DDBJ databases">
        <authorList>
            <person name="Macas J."/>
            <person name="Novak P."/>
            <person name="Neumann P."/>
        </authorList>
    </citation>
    <scope>NUCLEOTIDE SEQUENCE</scope>
</reference>
<dbReference type="OrthoDB" id="733571at2759"/>
<evidence type="ECO:0000259" key="2">
    <source>
        <dbReference type="PROSITE" id="PS51840"/>
    </source>
</evidence>
<feature type="region of interest" description="Disordered" evidence="1">
    <location>
        <begin position="225"/>
        <end position="248"/>
    </location>
</feature>
<gene>
    <name evidence="3" type="ORF">CEURO_LOCUS19315</name>
</gene>
<keyword evidence="4" id="KW-1185">Reference proteome</keyword>
<dbReference type="Pfam" id="PF10358">
    <property type="entry name" value="NT-C2"/>
    <property type="match status" value="1"/>
</dbReference>
<feature type="region of interest" description="Disordered" evidence="1">
    <location>
        <begin position="350"/>
        <end position="401"/>
    </location>
</feature>
<dbReference type="InterPro" id="IPR019448">
    <property type="entry name" value="NT-C2"/>
</dbReference>
<name>A0A9P0ZTG7_CUSEU</name>
<dbReference type="PROSITE" id="PS51840">
    <property type="entry name" value="C2_NT"/>
    <property type="match status" value="1"/>
</dbReference>
<protein>
    <recommendedName>
        <fullName evidence="2">C2 NT-type domain-containing protein</fullName>
    </recommendedName>
</protein>
<evidence type="ECO:0000313" key="3">
    <source>
        <dbReference type="EMBL" id="CAH9111584.1"/>
    </source>
</evidence>
<dbReference type="Proteomes" id="UP001152484">
    <property type="component" value="Unassembled WGS sequence"/>
</dbReference>
<evidence type="ECO:0000313" key="4">
    <source>
        <dbReference type="Proteomes" id="UP001152484"/>
    </source>
</evidence>
<organism evidence="3 4">
    <name type="scientific">Cuscuta europaea</name>
    <name type="common">European dodder</name>
    <dbReference type="NCBI Taxonomy" id="41803"/>
    <lineage>
        <taxon>Eukaryota</taxon>
        <taxon>Viridiplantae</taxon>
        <taxon>Streptophyta</taxon>
        <taxon>Embryophyta</taxon>
        <taxon>Tracheophyta</taxon>
        <taxon>Spermatophyta</taxon>
        <taxon>Magnoliopsida</taxon>
        <taxon>eudicotyledons</taxon>
        <taxon>Gunneridae</taxon>
        <taxon>Pentapetalae</taxon>
        <taxon>asterids</taxon>
        <taxon>lamiids</taxon>
        <taxon>Solanales</taxon>
        <taxon>Convolvulaceae</taxon>
        <taxon>Cuscuteae</taxon>
        <taxon>Cuscuta</taxon>
        <taxon>Cuscuta subgen. Cuscuta</taxon>
    </lineage>
</organism>
<dbReference type="EMBL" id="CAMAPE010000054">
    <property type="protein sequence ID" value="CAH9111584.1"/>
    <property type="molecule type" value="Genomic_DNA"/>
</dbReference>
<dbReference type="PANTHER" id="PTHR31182">
    <property type="entry name" value="C2 NT-TYPE DOMAIN-CONTAINING PROTEIN"/>
    <property type="match status" value="1"/>
</dbReference>